<dbReference type="PANTHER" id="PTHR33933:SF1">
    <property type="entry name" value="PROTEIN ADENYLYLTRANSFERASE MNTA-RELATED"/>
    <property type="match status" value="1"/>
</dbReference>
<evidence type="ECO:0000313" key="3">
    <source>
        <dbReference type="Proteomes" id="UP000283458"/>
    </source>
</evidence>
<evidence type="ECO:0000259" key="1">
    <source>
        <dbReference type="Pfam" id="PF18765"/>
    </source>
</evidence>
<dbReference type="InterPro" id="IPR041633">
    <property type="entry name" value="Polbeta"/>
</dbReference>
<dbReference type="Gene3D" id="3.30.460.10">
    <property type="entry name" value="Beta Polymerase, domain 2"/>
    <property type="match status" value="1"/>
</dbReference>
<dbReference type="EMBL" id="QYUL01000001">
    <property type="protein sequence ID" value="RJF84979.1"/>
    <property type="molecule type" value="Genomic_DNA"/>
</dbReference>
<organism evidence="2 3">
    <name type="scientific">Azospirillum cavernae</name>
    <dbReference type="NCBI Taxonomy" id="2320860"/>
    <lineage>
        <taxon>Bacteria</taxon>
        <taxon>Pseudomonadati</taxon>
        <taxon>Pseudomonadota</taxon>
        <taxon>Alphaproteobacteria</taxon>
        <taxon>Rhodospirillales</taxon>
        <taxon>Azospirillaceae</taxon>
        <taxon>Azospirillum</taxon>
    </lineage>
</organism>
<feature type="domain" description="Polymerase beta nucleotidyltransferase" evidence="1">
    <location>
        <begin position="26"/>
        <end position="55"/>
    </location>
</feature>
<dbReference type="InterPro" id="IPR052548">
    <property type="entry name" value="Type_VII_TA_antitoxin"/>
</dbReference>
<proteinExistence type="predicted"/>
<sequence>MDTAPQTRAAVAAFRSGAERLFGPRLQAVLLFGSRARDDYREDSDLDLAVVLTDRPDDPLGEADRIMDAVFVPTMEAGRVVQPLVLSVEDLRHSQHPLIRDLRAHGIPV</sequence>
<name>A0A418W4P4_9PROT</name>
<accession>A0A418W4P4</accession>
<dbReference type="Proteomes" id="UP000283458">
    <property type="component" value="Unassembled WGS sequence"/>
</dbReference>
<dbReference type="InterPro" id="IPR043519">
    <property type="entry name" value="NT_sf"/>
</dbReference>
<dbReference type="Pfam" id="PF18765">
    <property type="entry name" value="Polbeta"/>
    <property type="match status" value="1"/>
</dbReference>
<gene>
    <name evidence="2" type="ORF">D3877_10995</name>
</gene>
<dbReference type="CDD" id="cd05403">
    <property type="entry name" value="NT_KNTase_like"/>
    <property type="match status" value="1"/>
</dbReference>
<comment type="caution">
    <text evidence="2">The sequence shown here is derived from an EMBL/GenBank/DDBJ whole genome shotgun (WGS) entry which is preliminary data.</text>
</comment>
<evidence type="ECO:0000313" key="2">
    <source>
        <dbReference type="EMBL" id="RJF84979.1"/>
    </source>
</evidence>
<reference evidence="2 3" key="1">
    <citation type="submission" date="2018-09" db="EMBL/GenBank/DDBJ databases">
        <authorList>
            <person name="Zhu H."/>
        </authorList>
    </citation>
    <scope>NUCLEOTIDE SEQUENCE [LARGE SCALE GENOMIC DNA]</scope>
    <source>
        <strain evidence="2 3">K2W22B-5</strain>
    </source>
</reference>
<dbReference type="OrthoDB" id="559450at2"/>
<dbReference type="RefSeq" id="WP_119830609.1">
    <property type="nucleotide sequence ID" value="NZ_QYUL01000001.1"/>
</dbReference>
<dbReference type="AlphaFoldDB" id="A0A418W4P4"/>
<protein>
    <recommendedName>
        <fullName evidence="1">Polymerase beta nucleotidyltransferase domain-containing protein</fullName>
    </recommendedName>
</protein>
<keyword evidence="3" id="KW-1185">Reference proteome</keyword>
<dbReference type="PANTHER" id="PTHR33933">
    <property type="entry name" value="NUCLEOTIDYLTRANSFERASE"/>
    <property type="match status" value="1"/>
</dbReference>
<dbReference type="SUPFAM" id="SSF81301">
    <property type="entry name" value="Nucleotidyltransferase"/>
    <property type="match status" value="1"/>
</dbReference>